<protein>
    <submittedName>
        <fullName evidence="2">(northern house mosquito) hypothetical protein</fullName>
    </submittedName>
</protein>
<reference evidence="2" key="1">
    <citation type="submission" date="2021-05" db="EMBL/GenBank/DDBJ databases">
        <authorList>
            <person name="Alioto T."/>
            <person name="Alioto T."/>
            <person name="Gomez Garrido J."/>
        </authorList>
    </citation>
    <scope>NUCLEOTIDE SEQUENCE</scope>
</reference>
<dbReference type="AlphaFoldDB" id="A0A8D8CQM2"/>
<name>A0A8D8CQM2_CULPI</name>
<evidence type="ECO:0000256" key="1">
    <source>
        <dbReference type="SAM" id="MobiDB-lite"/>
    </source>
</evidence>
<dbReference type="EMBL" id="HBUE01134036">
    <property type="protein sequence ID" value="CAG6497791.1"/>
    <property type="molecule type" value="Transcribed_RNA"/>
</dbReference>
<accession>A0A8D8CQM2</accession>
<feature type="region of interest" description="Disordered" evidence="1">
    <location>
        <begin position="1"/>
        <end position="20"/>
    </location>
</feature>
<sequence length="101" mass="12817">MRRRRLKIGQQRRHQRPRSARTTIRAIRFRTGKKRLRRRSAPRLWKRRDQRRYLLRRLPRRFPLNLNPLQHLKRYCKTRRKFFVKLPKIGTSKKRPKKPRK</sequence>
<proteinExistence type="predicted"/>
<organism evidence="2">
    <name type="scientific">Culex pipiens</name>
    <name type="common">House mosquito</name>
    <dbReference type="NCBI Taxonomy" id="7175"/>
    <lineage>
        <taxon>Eukaryota</taxon>
        <taxon>Metazoa</taxon>
        <taxon>Ecdysozoa</taxon>
        <taxon>Arthropoda</taxon>
        <taxon>Hexapoda</taxon>
        <taxon>Insecta</taxon>
        <taxon>Pterygota</taxon>
        <taxon>Neoptera</taxon>
        <taxon>Endopterygota</taxon>
        <taxon>Diptera</taxon>
        <taxon>Nematocera</taxon>
        <taxon>Culicoidea</taxon>
        <taxon>Culicidae</taxon>
        <taxon>Culicinae</taxon>
        <taxon>Culicini</taxon>
        <taxon>Culex</taxon>
        <taxon>Culex</taxon>
    </lineage>
</organism>
<feature type="compositionally biased region" description="Basic residues" evidence="1">
    <location>
        <begin position="1"/>
        <end position="19"/>
    </location>
</feature>
<dbReference type="EMBL" id="HBUE01134038">
    <property type="protein sequence ID" value="CAG6497795.1"/>
    <property type="molecule type" value="Transcribed_RNA"/>
</dbReference>
<evidence type="ECO:0000313" key="2">
    <source>
        <dbReference type="EMBL" id="CAG6497791.1"/>
    </source>
</evidence>
<dbReference type="EMBL" id="HBUE01134039">
    <property type="protein sequence ID" value="CAG6497797.1"/>
    <property type="molecule type" value="Transcribed_RNA"/>
</dbReference>